<reference evidence="2" key="1">
    <citation type="journal article" date="2020" name="bioRxiv">
        <title>Comparative genomics of Chlamydomonas.</title>
        <authorList>
            <person name="Craig R.J."/>
            <person name="Hasan A.R."/>
            <person name="Ness R.W."/>
            <person name="Keightley P.D."/>
        </authorList>
    </citation>
    <scope>NUCLEOTIDE SEQUENCE</scope>
    <source>
        <strain evidence="2">CCAP 11/173</strain>
    </source>
</reference>
<comment type="caution">
    <text evidence="2">The sequence shown here is derived from an EMBL/GenBank/DDBJ whole genome shotgun (WGS) entry which is preliminary data.</text>
</comment>
<dbReference type="OrthoDB" id="637682at2759"/>
<dbReference type="EMBL" id="JAEHOD010000005">
    <property type="protein sequence ID" value="KAG2452461.1"/>
    <property type="molecule type" value="Genomic_DNA"/>
</dbReference>
<dbReference type="InterPro" id="IPR038538">
    <property type="entry name" value="MTERF_sf"/>
</dbReference>
<protein>
    <submittedName>
        <fullName evidence="2">Uncharacterized protein</fullName>
    </submittedName>
</protein>
<feature type="region of interest" description="Disordered" evidence="1">
    <location>
        <begin position="57"/>
        <end position="82"/>
    </location>
</feature>
<feature type="compositionally biased region" description="Low complexity" evidence="1">
    <location>
        <begin position="57"/>
        <end position="79"/>
    </location>
</feature>
<evidence type="ECO:0000256" key="1">
    <source>
        <dbReference type="SAM" id="MobiDB-lite"/>
    </source>
</evidence>
<organism evidence="2 3">
    <name type="scientific">Chlamydomonas schloesseri</name>
    <dbReference type="NCBI Taxonomy" id="2026947"/>
    <lineage>
        <taxon>Eukaryota</taxon>
        <taxon>Viridiplantae</taxon>
        <taxon>Chlorophyta</taxon>
        <taxon>core chlorophytes</taxon>
        <taxon>Chlorophyceae</taxon>
        <taxon>CS clade</taxon>
        <taxon>Chlamydomonadales</taxon>
        <taxon>Chlamydomonadaceae</taxon>
        <taxon>Chlamydomonas</taxon>
    </lineage>
</organism>
<dbReference type="AlphaFoldDB" id="A0A835WTG7"/>
<dbReference type="Proteomes" id="UP000613740">
    <property type="component" value="Unassembled WGS sequence"/>
</dbReference>
<gene>
    <name evidence="2" type="ORF">HYH02_002702</name>
</gene>
<name>A0A835WTG7_9CHLO</name>
<evidence type="ECO:0000313" key="2">
    <source>
        <dbReference type="EMBL" id="KAG2452461.1"/>
    </source>
</evidence>
<dbReference type="Gene3D" id="1.25.70.10">
    <property type="entry name" value="Transcription termination factor 3, mitochondrial"/>
    <property type="match status" value="1"/>
</dbReference>
<evidence type="ECO:0000313" key="3">
    <source>
        <dbReference type="Proteomes" id="UP000613740"/>
    </source>
</evidence>
<keyword evidence="3" id="KW-1185">Reference proteome</keyword>
<accession>A0A835WTG7</accession>
<sequence length="199" mass="21026">MGFFKAHEVAALVRRRPALLLEPRLGEWLDFLSGYGLSEQEVWKVLAYGSNSNNNNNDVAAASSPSSSSSSSPSSSTASFDGLSAGGNTTSGLVGAPGASPYAAGAAIVWFKSWGWSDADVAGRLLPCYPHVLAGGPEPLQAAVERLRQHSFADEDIRRMVLTFPALLSPPLSAPLLELIGRIRASAHNKYVVSGSYHV</sequence>
<proteinExistence type="predicted"/>